<dbReference type="eggNOG" id="ENOG502TGSF">
    <property type="taxonomic scope" value="Eukaryota"/>
</dbReference>
<evidence type="ECO:0008006" key="4">
    <source>
        <dbReference type="Google" id="ProtNLM"/>
    </source>
</evidence>
<keyword evidence="1" id="KW-0472">Membrane</keyword>
<dbReference type="Proteomes" id="UP000008068">
    <property type="component" value="Unassembled WGS sequence"/>
</dbReference>
<dbReference type="PANTHER" id="PTHR13800">
    <property type="entry name" value="TRANSIENT RECEPTOR POTENTIAL CATION CHANNEL, SUBFAMILY M, MEMBER 6"/>
    <property type="match status" value="1"/>
</dbReference>
<dbReference type="GO" id="GO:0005886">
    <property type="term" value="C:plasma membrane"/>
    <property type="evidence" value="ECO:0007669"/>
    <property type="project" value="TreeGrafter"/>
</dbReference>
<reference evidence="3" key="1">
    <citation type="submission" date="2011-07" db="EMBL/GenBank/DDBJ databases">
        <authorList>
            <consortium name="Caenorhabditis brenneri Sequencing and Analysis Consortium"/>
            <person name="Wilson R.K."/>
        </authorList>
    </citation>
    <scope>NUCLEOTIDE SEQUENCE [LARGE SCALE GENOMIC DNA]</scope>
    <source>
        <strain evidence="3">PB2801</strain>
    </source>
</reference>
<dbReference type="AlphaFoldDB" id="G0M8Z7"/>
<organism evidence="3">
    <name type="scientific">Caenorhabditis brenneri</name>
    <name type="common">Nematode worm</name>
    <dbReference type="NCBI Taxonomy" id="135651"/>
    <lineage>
        <taxon>Eukaryota</taxon>
        <taxon>Metazoa</taxon>
        <taxon>Ecdysozoa</taxon>
        <taxon>Nematoda</taxon>
        <taxon>Chromadorea</taxon>
        <taxon>Rhabditida</taxon>
        <taxon>Rhabditina</taxon>
        <taxon>Rhabditomorpha</taxon>
        <taxon>Rhabditoidea</taxon>
        <taxon>Rhabditidae</taxon>
        <taxon>Peloderinae</taxon>
        <taxon>Caenorhabditis</taxon>
    </lineage>
</organism>
<sequence length="654" mass="77331">MILAAFFGRNRALVVSKERENRVTLDPSKHEKFDFLVDCRLPLHTVIVMCYAAHYMRNLFIKEGSGLETEQEKYENLKNNFQDVACRIVNHLYLHPRKGPEQARAVLQADYNPEKTLKKDKQNLSTYRDYLDRKFNQNKEIMAIAYKAEAMKFLSQKPCMYLMKIRYKCRDRKQRICEGAYGVRKIHQCIFWCPSMKFKLWFHAIFRIIYILMFAYMLCRVPVYDDHHSVSKRGWDEEISVHYVLAVLYTQLFMTLWKVSNRYTFSPKSSDTFPKWLYKYYRSNRLAMWRIFLISFIFVFEAIRLLIGAFGSMNTDETNYYSVLVFIPLILELVYCLLFIISAIATLRFFYSIKSLGFFTHLITKMLKTVRMFVFIFCAFWFVLAVTHVSISRTFTAVNSTTNNTFIHTIASHGKFEIFGEIEDNDKEGSLAGCDDYNRTIHHLFSMDYKEASCLFRSSVLPFLMFLYIFMAGVLLVNLLTAQLTKEYEKEAEKSCYYNGYLQYEQLCKIESKIYLPPPLSIIYLILVLLLAPFCCYAPCFRFLCENTIKRIDGDPYQAVKKYVDKFGAEIEVKKFLREKQNNTWGKMKDLIAKYEQDESNYESLVTVQMQLNRLLKEEKDRVKTREIIQSRRGTYSRMEDIDYDDPAVEACLP</sequence>
<proteinExistence type="predicted"/>
<feature type="transmembrane region" description="Helical" evidence="1">
    <location>
        <begin position="287"/>
        <end position="311"/>
    </location>
</feature>
<name>G0M8Z7_CAEBE</name>
<gene>
    <name evidence="2" type="ORF">CAEBREN_14811</name>
</gene>
<dbReference type="HOGENOM" id="CLU_019196_0_0_1"/>
<feature type="transmembrane region" description="Helical" evidence="1">
    <location>
        <begin position="372"/>
        <end position="391"/>
    </location>
</feature>
<evidence type="ECO:0000256" key="1">
    <source>
        <dbReference type="SAM" id="Phobius"/>
    </source>
</evidence>
<protein>
    <recommendedName>
        <fullName evidence="4">Ion transport domain-containing protein</fullName>
    </recommendedName>
</protein>
<feature type="transmembrane region" description="Helical" evidence="1">
    <location>
        <begin position="522"/>
        <end position="544"/>
    </location>
</feature>
<keyword evidence="3" id="KW-1185">Reference proteome</keyword>
<dbReference type="PANTHER" id="PTHR13800:SF36">
    <property type="entry name" value="ION_TRANS DOMAIN-CONTAINING PROTEIN-RELATED"/>
    <property type="match status" value="1"/>
</dbReference>
<dbReference type="FunCoup" id="G0M8Z7">
    <property type="interactions" value="1326"/>
</dbReference>
<dbReference type="OrthoDB" id="5815061at2759"/>
<dbReference type="InParanoid" id="G0M8Z7"/>
<dbReference type="InterPro" id="IPR050927">
    <property type="entry name" value="TRPM"/>
</dbReference>
<accession>G0M8Z7</accession>
<evidence type="ECO:0000313" key="3">
    <source>
        <dbReference type="Proteomes" id="UP000008068"/>
    </source>
</evidence>
<feature type="transmembrane region" description="Helical" evidence="1">
    <location>
        <begin position="460"/>
        <end position="480"/>
    </location>
</feature>
<dbReference type="GO" id="GO:0005261">
    <property type="term" value="F:monoatomic cation channel activity"/>
    <property type="evidence" value="ECO:0007669"/>
    <property type="project" value="TreeGrafter"/>
</dbReference>
<feature type="transmembrane region" description="Helical" evidence="1">
    <location>
        <begin position="323"/>
        <end position="351"/>
    </location>
</feature>
<evidence type="ECO:0000313" key="2">
    <source>
        <dbReference type="EMBL" id="EGT31068.1"/>
    </source>
</evidence>
<dbReference type="EMBL" id="GL379787">
    <property type="protein sequence ID" value="EGT31068.1"/>
    <property type="molecule type" value="Genomic_DNA"/>
</dbReference>
<dbReference type="GO" id="GO:0030001">
    <property type="term" value="P:metal ion transport"/>
    <property type="evidence" value="ECO:0007669"/>
    <property type="project" value="TreeGrafter"/>
</dbReference>
<keyword evidence="1" id="KW-1133">Transmembrane helix</keyword>
<feature type="transmembrane region" description="Helical" evidence="1">
    <location>
        <begin position="200"/>
        <end position="219"/>
    </location>
</feature>
<feature type="transmembrane region" description="Helical" evidence="1">
    <location>
        <begin position="239"/>
        <end position="259"/>
    </location>
</feature>
<keyword evidence="1" id="KW-0812">Transmembrane</keyword>